<gene>
    <name evidence="1" type="ORF">Poly41_66940</name>
</gene>
<comment type="caution">
    <text evidence="1">The sequence shown here is derived from an EMBL/GenBank/DDBJ whole genome shotgun (WGS) entry which is preliminary data.</text>
</comment>
<dbReference type="OrthoDB" id="262711at2"/>
<dbReference type="AlphaFoldDB" id="A0A5C6CX28"/>
<dbReference type="Proteomes" id="UP000319143">
    <property type="component" value="Unassembled WGS sequence"/>
</dbReference>
<protein>
    <submittedName>
        <fullName evidence="1">Uncharacterized protein</fullName>
    </submittedName>
</protein>
<organism evidence="1 2">
    <name type="scientific">Novipirellula artificiosorum</name>
    <dbReference type="NCBI Taxonomy" id="2528016"/>
    <lineage>
        <taxon>Bacteria</taxon>
        <taxon>Pseudomonadati</taxon>
        <taxon>Planctomycetota</taxon>
        <taxon>Planctomycetia</taxon>
        <taxon>Pirellulales</taxon>
        <taxon>Pirellulaceae</taxon>
        <taxon>Novipirellula</taxon>
    </lineage>
</organism>
<proteinExistence type="predicted"/>
<dbReference type="RefSeq" id="WP_146531364.1">
    <property type="nucleotide sequence ID" value="NZ_SJPV01000023.1"/>
</dbReference>
<accession>A0A5C6CX28</accession>
<reference evidence="1 2" key="1">
    <citation type="submission" date="2019-02" db="EMBL/GenBank/DDBJ databases">
        <title>Deep-cultivation of Planctomycetes and their phenomic and genomic characterization uncovers novel biology.</title>
        <authorList>
            <person name="Wiegand S."/>
            <person name="Jogler M."/>
            <person name="Boedeker C."/>
            <person name="Pinto D."/>
            <person name="Vollmers J."/>
            <person name="Rivas-Marin E."/>
            <person name="Kohn T."/>
            <person name="Peeters S.H."/>
            <person name="Heuer A."/>
            <person name="Rast P."/>
            <person name="Oberbeckmann S."/>
            <person name="Bunk B."/>
            <person name="Jeske O."/>
            <person name="Meyerdierks A."/>
            <person name="Storesund J.E."/>
            <person name="Kallscheuer N."/>
            <person name="Luecker S."/>
            <person name="Lage O.M."/>
            <person name="Pohl T."/>
            <person name="Merkel B.J."/>
            <person name="Hornburger P."/>
            <person name="Mueller R.-W."/>
            <person name="Bruemmer F."/>
            <person name="Labrenz M."/>
            <person name="Spormann A.M."/>
            <person name="Op Den Camp H."/>
            <person name="Overmann J."/>
            <person name="Amann R."/>
            <person name="Jetten M.S.M."/>
            <person name="Mascher T."/>
            <person name="Medema M.H."/>
            <person name="Devos D.P."/>
            <person name="Kaster A.-K."/>
            <person name="Ovreas L."/>
            <person name="Rohde M."/>
            <person name="Galperin M.Y."/>
            <person name="Jogler C."/>
        </authorList>
    </citation>
    <scope>NUCLEOTIDE SEQUENCE [LARGE SCALE GENOMIC DNA]</scope>
    <source>
        <strain evidence="1 2">Poly41</strain>
    </source>
</reference>
<dbReference type="EMBL" id="SJPV01000023">
    <property type="protein sequence ID" value="TWU29122.1"/>
    <property type="molecule type" value="Genomic_DNA"/>
</dbReference>
<evidence type="ECO:0000313" key="1">
    <source>
        <dbReference type="EMBL" id="TWU29122.1"/>
    </source>
</evidence>
<keyword evidence="2" id="KW-1185">Reference proteome</keyword>
<evidence type="ECO:0000313" key="2">
    <source>
        <dbReference type="Proteomes" id="UP000319143"/>
    </source>
</evidence>
<sequence>MIHKFRFRSGSDLASAKLLPIFLTLHLALLAVLISGCAASLRATCAPYEELKRRTVLRWAAERQANRIWKDCHQQRYQQRDGAAADAKHGFVTAYVETALGTADSPPPVPLRPLLSRHTIHHTYPCASDWYDGYNYGQAAALSRGVDRWRLAEIDPALMCSPCECSNSSLGVPIEYPIETDSMMDEHPVPEWLSSTEPTVSPQSDLAIEPAAIEPVVIEPQ</sequence>
<name>A0A5C6CX28_9BACT</name>